<evidence type="ECO:0000259" key="5">
    <source>
        <dbReference type="PROSITE" id="PS51007"/>
    </source>
</evidence>
<evidence type="ECO:0000256" key="1">
    <source>
        <dbReference type="ARBA" id="ARBA00022617"/>
    </source>
</evidence>
<dbReference type="GO" id="GO:0046872">
    <property type="term" value="F:metal ion binding"/>
    <property type="evidence" value="ECO:0007669"/>
    <property type="project" value="UniProtKB-KW"/>
</dbReference>
<gene>
    <name evidence="6" type="ORF">SAMN05660293_05229</name>
</gene>
<dbReference type="Pfam" id="PF22807">
    <property type="entry name" value="TrAA12"/>
    <property type="match status" value="1"/>
</dbReference>
<dbReference type="PROSITE" id="PS51007">
    <property type="entry name" value="CYTC"/>
    <property type="match status" value="1"/>
</dbReference>
<dbReference type="PANTHER" id="PTHR19328:SF53">
    <property type="entry name" value="MEMBRANE PROTEIN"/>
    <property type="match status" value="1"/>
</dbReference>
<sequence length="588" mass="65584">MEGSFFQTQKWRFAQRYFCFGLIVMLFSGAQKQDPLPKGDPDNGGLTTPEGFETLVVADSTGLARHIVVNENGDIYVKLRYFGKGQQGGTVAIRDTNRDGKADIIKNFGSYPDQSSLANGITIRNGYLYFSSSLFVYRSKLIPGQLLPDSTVEVILKDDHEHGTHWHITKPMAFDDKGNMYVPFGAPSDACQDMVNSPGGKPGRIGLTPCPDLEKHGGIWKFSADKPNQTQADGSLFATGLRSIVGMRWNNADQNLYAVVHGRDNLRRLFPDIYSSWQSAVLPAEEFVKVTQGTNLGWPYYYFDQMKGKKILNPEYGGDGNKEAEGAKYQNPIIGFPGHWAPNDLLFYTGNQFPERYKNGAFIAFHGSTNRAPYPQAGFFVCFVPWVNGKFSEKWEVFADGFAGMDPIINVSDAKARPMGLAQGPDGSLYITDSKKGKIWRVMFKGNKQSFGAPQLAAMEKHKLLGNIRTPDRVKDNLDKETKLAGEKIYSTYCTPCHQSNGLGDGSRFPPLVNSEWVTEDKRKLIRAVANGLEGPIEVLGKPYNDLMPKHDFISPDEMAQLLTYVRQQFGNMPDRVSVEEVNRVLKK</sequence>
<dbReference type="SUPFAM" id="SSF46626">
    <property type="entry name" value="Cytochrome c"/>
    <property type="match status" value="1"/>
</dbReference>
<evidence type="ECO:0000256" key="4">
    <source>
        <dbReference type="PROSITE-ProRule" id="PRU00433"/>
    </source>
</evidence>
<evidence type="ECO:0000313" key="7">
    <source>
        <dbReference type="Proteomes" id="UP000190897"/>
    </source>
</evidence>
<keyword evidence="7" id="KW-1185">Reference proteome</keyword>
<evidence type="ECO:0000256" key="2">
    <source>
        <dbReference type="ARBA" id="ARBA00022723"/>
    </source>
</evidence>
<dbReference type="GO" id="GO:0020037">
    <property type="term" value="F:heme binding"/>
    <property type="evidence" value="ECO:0007669"/>
    <property type="project" value="InterPro"/>
</dbReference>
<accession>A0A1T5HBB2</accession>
<dbReference type="PANTHER" id="PTHR19328">
    <property type="entry name" value="HEDGEHOG-INTERACTING PROTEIN"/>
    <property type="match status" value="1"/>
</dbReference>
<reference evidence="7" key="1">
    <citation type="submission" date="2017-02" db="EMBL/GenBank/DDBJ databases">
        <authorList>
            <person name="Varghese N."/>
            <person name="Submissions S."/>
        </authorList>
    </citation>
    <scope>NUCLEOTIDE SEQUENCE [LARGE SCALE GENOMIC DNA]</scope>
    <source>
        <strain evidence="7">DSM 22270</strain>
    </source>
</reference>
<feature type="domain" description="Cytochrome c" evidence="5">
    <location>
        <begin position="481"/>
        <end position="570"/>
    </location>
</feature>
<proteinExistence type="predicted"/>
<dbReference type="GO" id="GO:0009055">
    <property type="term" value="F:electron transfer activity"/>
    <property type="evidence" value="ECO:0007669"/>
    <property type="project" value="InterPro"/>
</dbReference>
<dbReference type="InterPro" id="IPR011041">
    <property type="entry name" value="Quinoprot_gluc/sorb_DH_b-prop"/>
</dbReference>
<dbReference type="InterPro" id="IPR009056">
    <property type="entry name" value="Cyt_c-like_dom"/>
</dbReference>
<keyword evidence="3 4" id="KW-0408">Iron</keyword>
<dbReference type="Pfam" id="PF00034">
    <property type="entry name" value="Cytochrom_C"/>
    <property type="match status" value="1"/>
</dbReference>
<dbReference type="EMBL" id="FUZA01000010">
    <property type="protein sequence ID" value="SKC17987.1"/>
    <property type="molecule type" value="Genomic_DNA"/>
</dbReference>
<dbReference type="SUPFAM" id="SSF50952">
    <property type="entry name" value="Soluble quinoprotein glucose dehydrogenase"/>
    <property type="match status" value="1"/>
</dbReference>
<dbReference type="InterPro" id="IPR011042">
    <property type="entry name" value="6-blade_b-propeller_TolB-like"/>
</dbReference>
<evidence type="ECO:0000313" key="6">
    <source>
        <dbReference type="EMBL" id="SKC17987.1"/>
    </source>
</evidence>
<dbReference type="InterPro" id="IPR036909">
    <property type="entry name" value="Cyt_c-like_dom_sf"/>
</dbReference>
<protein>
    <submittedName>
        <fullName evidence="6">Glucose/arabinose dehydrogenase, beta-propeller fold</fullName>
    </submittedName>
</protein>
<keyword evidence="1 4" id="KW-0349">Heme</keyword>
<organism evidence="6 7">
    <name type="scientific">Dyadobacter psychrophilus</name>
    <dbReference type="NCBI Taxonomy" id="651661"/>
    <lineage>
        <taxon>Bacteria</taxon>
        <taxon>Pseudomonadati</taxon>
        <taxon>Bacteroidota</taxon>
        <taxon>Cytophagia</taxon>
        <taxon>Cytophagales</taxon>
        <taxon>Spirosomataceae</taxon>
        <taxon>Dyadobacter</taxon>
    </lineage>
</organism>
<dbReference type="Proteomes" id="UP000190897">
    <property type="component" value="Unassembled WGS sequence"/>
</dbReference>
<dbReference type="InterPro" id="IPR054539">
    <property type="entry name" value="Beta-prop_PDH"/>
</dbReference>
<dbReference type="RefSeq" id="WP_082217664.1">
    <property type="nucleotide sequence ID" value="NZ_FUZA01000010.1"/>
</dbReference>
<evidence type="ECO:0000256" key="3">
    <source>
        <dbReference type="ARBA" id="ARBA00023004"/>
    </source>
</evidence>
<dbReference type="OrthoDB" id="9811395at2"/>
<dbReference type="AlphaFoldDB" id="A0A1T5HBB2"/>
<keyword evidence="2 4" id="KW-0479">Metal-binding</keyword>
<dbReference type="Gene3D" id="2.120.10.30">
    <property type="entry name" value="TolB, C-terminal domain"/>
    <property type="match status" value="1"/>
</dbReference>
<dbReference type="STRING" id="651661.SAMN05660293_05229"/>
<dbReference type="Gene3D" id="1.10.760.10">
    <property type="entry name" value="Cytochrome c-like domain"/>
    <property type="match status" value="1"/>
</dbReference>
<name>A0A1T5HBB2_9BACT</name>